<sequence length="314" mass="33195">MGRRRELRAAVLGAAPRRLLTPAEPPLHAVEGRIVDASPHLLVLRAPARTNGQEPVFYDFRMAMSESTVIWHGGKADLSALVPGREAVVRPTADGLAADRVWVDILRVNGVIVSVARERGARGAVHNVEVDQGPHRPRAHVVIPPENFGHILVRHPRMEPGQLFDVIALRSERGPVAVRPGTAQAGPLAEVPSPAPGTLLRGTATWFSAEGRGAAYPALDPYGDAGGCAGAPPSCAPLPLLSLGSTLHVRNDCGKRSAEVRVIECGCTAARFCDRCVVCGTSPRGRVTELTRASFVDLGGDLDVGCFNVTLVVG</sequence>
<proteinExistence type="predicted"/>
<evidence type="ECO:0000313" key="2">
    <source>
        <dbReference type="Proteomes" id="UP000272400"/>
    </source>
</evidence>
<organism evidence="1 2">
    <name type="scientific">Actinocorallia herbida</name>
    <dbReference type="NCBI Taxonomy" id="58109"/>
    <lineage>
        <taxon>Bacteria</taxon>
        <taxon>Bacillati</taxon>
        <taxon>Actinomycetota</taxon>
        <taxon>Actinomycetes</taxon>
        <taxon>Streptosporangiales</taxon>
        <taxon>Thermomonosporaceae</taxon>
        <taxon>Actinocorallia</taxon>
    </lineage>
</organism>
<dbReference type="AlphaFoldDB" id="A0A3N1DAU8"/>
<comment type="caution">
    <text evidence="1">The sequence shown here is derived from an EMBL/GenBank/DDBJ whole genome shotgun (WGS) entry which is preliminary data.</text>
</comment>
<dbReference type="EMBL" id="RJKE01000001">
    <property type="protein sequence ID" value="ROO90640.1"/>
    <property type="molecule type" value="Genomic_DNA"/>
</dbReference>
<gene>
    <name evidence="1" type="ORF">EDD29_8374</name>
</gene>
<reference evidence="1 2" key="1">
    <citation type="submission" date="2018-11" db="EMBL/GenBank/DDBJ databases">
        <title>Sequencing the genomes of 1000 actinobacteria strains.</title>
        <authorList>
            <person name="Klenk H.-P."/>
        </authorList>
    </citation>
    <scope>NUCLEOTIDE SEQUENCE [LARGE SCALE GENOMIC DNA]</scope>
    <source>
        <strain evidence="1 2">DSM 44254</strain>
    </source>
</reference>
<keyword evidence="2" id="KW-1185">Reference proteome</keyword>
<dbReference type="RefSeq" id="WP_246053270.1">
    <property type="nucleotide sequence ID" value="NZ_RJKE01000001.1"/>
</dbReference>
<name>A0A3N1DAU8_9ACTN</name>
<evidence type="ECO:0000313" key="1">
    <source>
        <dbReference type="EMBL" id="ROO90640.1"/>
    </source>
</evidence>
<accession>A0A3N1DAU8</accession>
<protein>
    <submittedName>
        <fullName evidence="1">Uncharacterized protein</fullName>
    </submittedName>
</protein>
<dbReference type="Proteomes" id="UP000272400">
    <property type="component" value="Unassembled WGS sequence"/>
</dbReference>